<sequence>MSADKANVESQTPDAGQMSAESSEINTENVGERAEKQPKSDVQTTISSSEATTDRSRGPAPSSASSTTAESSVTLKLKILEQLGIKNISALNKEDDEFLSYFLQIKLEQERKDVEKLRDCNLEKLNFILDKCSSSETLTSQSVNDIIDIFSNRGHATPRQENDFDIYPSDRKRKRLEPPIMRHNARQGVASDYARESQFQYAPLGPEHGHSQGRSQSQFQLQQPFMFPYHFQYQGGQGPNRWLPQQLGPQGQILAGLGPQNLSPRSNSDATTAESVSGSNPRTTSQNVSSGISTTASQNLAYPPANPTYATPTSYLMPPGSTRRPPGLMAQQNTNQESTQAGIPNYLPPTQQFQPHSRFKGEGVPIRRQGNHRRSQSSITPSSNYSLRSPIKELQATPQKPVNFLIHTPKYPPPT</sequence>
<dbReference type="Proteomes" id="UP000509704">
    <property type="component" value="Chromosome 4"/>
</dbReference>
<gene>
    <name evidence="2" type="ORF">HG535_0D02510</name>
</gene>
<feature type="compositionally biased region" description="Basic and acidic residues" evidence="1">
    <location>
        <begin position="30"/>
        <end position="39"/>
    </location>
</feature>
<feature type="compositionally biased region" description="Polar residues" evidence="1">
    <location>
        <begin position="330"/>
        <end position="355"/>
    </location>
</feature>
<proteinExistence type="predicted"/>
<feature type="compositionally biased region" description="Polar residues" evidence="1">
    <location>
        <begin position="376"/>
        <end position="387"/>
    </location>
</feature>
<feature type="compositionally biased region" description="Polar residues" evidence="1">
    <location>
        <begin position="40"/>
        <end position="51"/>
    </location>
</feature>
<feature type="compositionally biased region" description="Low complexity" evidence="1">
    <location>
        <begin position="59"/>
        <end position="71"/>
    </location>
</feature>
<evidence type="ECO:0008006" key="4">
    <source>
        <dbReference type="Google" id="ProtNLM"/>
    </source>
</evidence>
<dbReference type="RefSeq" id="XP_037144271.1">
    <property type="nucleotide sequence ID" value="XM_037288376.1"/>
</dbReference>
<feature type="compositionally biased region" description="Low complexity" evidence="1">
    <location>
        <begin position="243"/>
        <end position="260"/>
    </location>
</feature>
<feature type="compositionally biased region" description="Polar residues" evidence="1">
    <location>
        <begin position="261"/>
        <end position="300"/>
    </location>
</feature>
<dbReference type="OrthoDB" id="4064025at2759"/>
<organism evidence="2 3">
    <name type="scientific">Zygotorulaspora mrakii</name>
    <name type="common">Zygosaccharomyces mrakii</name>
    <dbReference type="NCBI Taxonomy" id="42260"/>
    <lineage>
        <taxon>Eukaryota</taxon>
        <taxon>Fungi</taxon>
        <taxon>Dikarya</taxon>
        <taxon>Ascomycota</taxon>
        <taxon>Saccharomycotina</taxon>
        <taxon>Saccharomycetes</taxon>
        <taxon>Saccharomycetales</taxon>
        <taxon>Saccharomycetaceae</taxon>
        <taxon>Zygotorulaspora</taxon>
    </lineage>
</organism>
<accession>A0A7H9B218</accession>
<keyword evidence="3" id="KW-1185">Reference proteome</keyword>
<dbReference type="KEGG" id="zmk:HG535_0D02510"/>
<feature type="region of interest" description="Disordered" evidence="1">
    <location>
        <begin position="237"/>
        <end position="415"/>
    </location>
</feature>
<dbReference type="EMBL" id="CP058607">
    <property type="protein sequence ID" value="QLG72543.1"/>
    <property type="molecule type" value="Genomic_DNA"/>
</dbReference>
<dbReference type="GeneID" id="59236267"/>
<feature type="region of interest" description="Disordered" evidence="1">
    <location>
        <begin position="1"/>
        <end position="71"/>
    </location>
</feature>
<protein>
    <recommendedName>
        <fullName evidence="4">Transcriptional activator POG1</fullName>
    </recommendedName>
</protein>
<feature type="compositionally biased region" description="Polar residues" evidence="1">
    <location>
        <begin position="8"/>
        <end position="29"/>
    </location>
</feature>
<evidence type="ECO:0000256" key="1">
    <source>
        <dbReference type="SAM" id="MobiDB-lite"/>
    </source>
</evidence>
<name>A0A7H9B218_ZYGMR</name>
<evidence type="ECO:0000313" key="2">
    <source>
        <dbReference type="EMBL" id="QLG72543.1"/>
    </source>
</evidence>
<feature type="compositionally biased region" description="Low complexity" evidence="1">
    <location>
        <begin position="301"/>
        <end position="315"/>
    </location>
</feature>
<dbReference type="AlphaFoldDB" id="A0A7H9B218"/>
<reference evidence="2 3" key="1">
    <citation type="submission" date="2020-07" db="EMBL/GenBank/DDBJ databases">
        <title>The yeast mating-type switching endonuclease HO is a domesticated member of an unorthodox homing genetic element family.</title>
        <authorList>
            <person name="Coughlan A.Y."/>
            <person name="Lombardi L."/>
            <person name="Braun-Galleani S."/>
            <person name="Martos A.R."/>
            <person name="Galeote V."/>
            <person name="Bigey F."/>
            <person name="Dequin S."/>
            <person name="Byrne K.P."/>
            <person name="Wolfe K.H."/>
        </authorList>
    </citation>
    <scope>NUCLEOTIDE SEQUENCE [LARGE SCALE GENOMIC DNA]</scope>
    <source>
        <strain evidence="2 3">NRRL Y-6702</strain>
    </source>
</reference>
<evidence type="ECO:0000313" key="3">
    <source>
        <dbReference type="Proteomes" id="UP000509704"/>
    </source>
</evidence>